<dbReference type="AlphaFoldDB" id="A0AAV4TGF6"/>
<organism evidence="2 3">
    <name type="scientific">Caerostris extrusa</name>
    <name type="common">Bark spider</name>
    <name type="synonym">Caerostris bankana</name>
    <dbReference type="NCBI Taxonomy" id="172846"/>
    <lineage>
        <taxon>Eukaryota</taxon>
        <taxon>Metazoa</taxon>
        <taxon>Ecdysozoa</taxon>
        <taxon>Arthropoda</taxon>
        <taxon>Chelicerata</taxon>
        <taxon>Arachnida</taxon>
        <taxon>Araneae</taxon>
        <taxon>Araneomorphae</taxon>
        <taxon>Entelegynae</taxon>
        <taxon>Araneoidea</taxon>
        <taxon>Araneidae</taxon>
        <taxon>Caerostris</taxon>
    </lineage>
</organism>
<proteinExistence type="predicted"/>
<protein>
    <submittedName>
        <fullName evidence="2">Sialin</fullName>
    </submittedName>
</protein>
<gene>
    <name evidence="2" type="primary">X975_24507</name>
    <name evidence="2" type="ORF">CEXT_306501</name>
</gene>
<comment type="caution">
    <text evidence="2">The sequence shown here is derived from an EMBL/GenBank/DDBJ whole genome shotgun (WGS) entry which is preliminary data.</text>
</comment>
<evidence type="ECO:0000313" key="3">
    <source>
        <dbReference type="Proteomes" id="UP001054945"/>
    </source>
</evidence>
<dbReference type="Proteomes" id="UP001054945">
    <property type="component" value="Unassembled WGS sequence"/>
</dbReference>
<name>A0AAV4TGF6_CAEEX</name>
<dbReference type="EMBL" id="BPLR01011124">
    <property type="protein sequence ID" value="GIY44304.1"/>
    <property type="molecule type" value="Genomic_DNA"/>
</dbReference>
<evidence type="ECO:0000256" key="1">
    <source>
        <dbReference type="SAM" id="MobiDB-lite"/>
    </source>
</evidence>
<reference evidence="2 3" key="1">
    <citation type="submission" date="2021-06" db="EMBL/GenBank/DDBJ databases">
        <title>Caerostris extrusa draft genome.</title>
        <authorList>
            <person name="Kono N."/>
            <person name="Arakawa K."/>
        </authorList>
    </citation>
    <scope>NUCLEOTIDE SEQUENCE [LARGE SCALE GENOMIC DNA]</scope>
</reference>
<evidence type="ECO:0000313" key="2">
    <source>
        <dbReference type="EMBL" id="GIY44304.1"/>
    </source>
</evidence>
<dbReference type="InterPro" id="IPR036259">
    <property type="entry name" value="MFS_trans_sf"/>
</dbReference>
<accession>A0AAV4TGF6</accession>
<sequence>MTLLTLGEMQSSEKHSGEMKQPNSGASFTKGFAYVAMVAMVNSTAEMELPEPENEFQDNDNRCPAPESNLNVTLNYKQGTYPWTPYTQGVILASYFYGYVIAQIIGGRISDYVGAARLLEGLLFSLRSYLASLL</sequence>
<feature type="region of interest" description="Disordered" evidence="1">
    <location>
        <begin position="1"/>
        <end position="24"/>
    </location>
</feature>
<keyword evidence="3" id="KW-1185">Reference proteome</keyword>
<dbReference type="Gene3D" id="1.20.1250.20">
    <property type="entry name" value="MFS general substrate transporter like domains"/>
    <property type="match status" value="1"/>
</dbReference>
<dbReference type="SUPFAM" id="SSF103473">
    <property type="entry name" value="MFS general substrate transporter"/>
    <property type="match status" value="1"/>
</dbReference>